<dbReference type="PANTHER" id="PTHR24287:SF1">
    <property type="entry name" value="P450, PUTATIVE (EUROFUNG)-RELATED"/>
    <property type="match status" value="1"/>
</dbReference>
<evidence type="ECO:0000256" key="3">
    <source>
        <dbReference type="ARBA" id="ARBA00022617"/>
    </source>
</evidence>
<protein>
    <recommendedName>
        <fullName evidence="13">Cytochrome P450 monooxygenase pc-3</fullName>
    </recommendedName>
</protein>
<dbReference type="InterPro" id="IPR047146">
    <property type="entry name" value="Cyt_P450_E_CYP52_fungi"/>
</dbReference>
<comment type="cofactor">
    <cofactor evidence="1 8">
        <name>heme</name>
        <dbReference type="ChEBI" id="CHEBI:30413"/>
    </cofactor>
</comment>
<dbReference type="SUPFAM" id="SSF48264">
    <property type="entry name" value="Cytochrome P450"/>
    <property type="match status" value="1"/>
</dbReference>
<evidence type="ECO:0008006" key="13">
    <source>
        <dbReference type="Google" id="ProtNLM"/>
    </source>
</evidence>
<keyword evidence="7 9" id="KW-0503">Monooxygenase</keyword>
<dbReference type="AlphaFoldDB" id="A0A8H5D5X5"/>
<feature type="transmembrane region" description="Helical" evidence="10">
    <location>
        <begin position="41"/>
        <end position="64"/>
    </location>
</feature>
<evidence type="ECO:0000256" key="8">
    <source>
        <dbReference type="PIRSR" id="PIRSR602401-1"/>
    </source>
</evidence>
<dbReference type="Pfam" id="PF00067">
    <property type="entry name" value="p450"/>
    <property type="match status" value="1"/>
</dbReference>
<evidence type="ECO:0000256" key="5">
    <source>
        <dbReference type="ARBA" id="ARBA00023002"/>
    </source>
</evidence>
<comment type="similarity">
    <text evidence="2 9">Belongs to the cytochrome P450 family.</text>
</comment>
<keyword evidence="10" id="KW-0472">Membrane</keyword>
<dbReference type="GO" id="GO:0004497">
    <property type="term" value="F:monooxygenase activity"/>
    <property type="evidence" value="ECO:0007669"/>
    <property type="project" value="UniProtKB-KW"/>
</dbReference>
<feature type="binding site" description="axial binding residue" evidence="8">
    <location>
        <position position="527"/>
    </location>
    <ligand>
        <name>heme</name>
        <dbReference type="ChEBI" id="CHEBI:30413"/>
    </ligand>
    <ligandPart>
        <name>Fe</name>
        <dbReference type="ChEBI" id="CHEBI:18248"/>
    </ligandPart>
</feature>
<dbReference type="CDD" id="cd11063">
    <property type="entry name" value="CYP52"/>
    <property type="match status" value="1"/>
</dbReference>
<evidence type="ECO:0000256" key="1">
    <source>
        <dbReference type="ARBA" id="ARBA00001971"/>
    </source>
</evidence>
<dbReference type="InterPro" id="IPR001128">
    <property type="entry name" value="Cyt_P450"/>
</dbReference>
<dbReference type="Proteomes" id="UP000559027">
    <property type="component" value="Unassembled WGS sequence"/>
</dbReference>
<gene>
    <name evidence="11" type="ORF">D9756_007964</name>
</gene>
<evidence type="ECO:0000256" key="4">
    <source>
        <dbReference type="ARBA" id="ARBA00022723"/>
    </source>
</evidence>
<dbReference type="PROSITE" id="PS00086">
    <property type="entry name" value="CYTOCHROME_P450"/>
    <property type="match status" value="1"/>
</dbReference>
<keyword evidence="6 8" id="KW-0408">Iron</keyword>
<proteinExistence type="inferred from homology"/>
<sequence length="604" mass="68351">MAAVVTPGVDLLAKGAFLLSLPAFAAYAIGQINEHLRRTPIPTWILISTGIISVPTIAAARIILTRLKQRREAAALGAKMIPTAKGKWIGNADVFRTMQHNFLYGYPGDGLDELLKERGPVANLRVFWSDLVFTASPEHVKLILATDFENYVKGARFQRSMQDVLGVGVFNSDGKLDVLEFVSLTFLRDPLQEICGTFTRDRISDFELFDRHAEIVVHQLKSRLREGQPVDFQDLMGRFTLDSATEFLFGHCVHSLNAGLPYPHTVSYVPTNVQTPEKRLANDFSAAFLDAQFTISQRERYGPVWPLFEIFADKTKKPMKVVNAFIEPIITTAIAKKNSVHQEKEKVSEEGEGTLLDHLVQVTSDPKLLKDETLNIMLAGRDTTAATLTIVVYFLSQYPKVMERLRQEVLDHVGSTRRPTFDDIRDMKYLRAVLNETLRLYPIVPFNVRETVHATTWPNPDPNDKPFYIPAGTKTAYSVFMMHRRTDLWGPDAEEFDPDRFLDERVKKYLVKNSFIFLPFNAGPRICLGQQYAYNEMSFMLVRLMQNFSSISLELDAFPPGTLPPEEFKLAPGRKGIDKVWPKVTLTLYLAGGLWVKMQEANNA</sequence>
<name>A0A8H5D5X5_9AGAR</name>
<evidence type="ECO:0000256" key="2">
    <source>
        <dbReference type="ARBA" id="ARBA00010617"/>
    </source>
</evidence>
<dbReference type="EMBL" id="JAACJO010000010">
    <property type="protein sequence ID" value="KAF5353311.1"/>
    <property type="molecule type" value="Genomic_DNA"/>
</dbReference>
<keyword evidence="12" id="KW-1185">Reference proteome</keyword>
<dbReference type="GO" id="GO:0020037">
    <property type="term" value="F:heme binding"/>
    <property type="evidence" value="ECO:0007669"/>
    <property type="project" value="InterPro"/>
</dbReference>
<dbReference type="Gene3D" id="1.10.630.10">
    <property type="entry name" value="Cytochrome P450"/>
    <property type="match status" value="1"/>
</dbReference>
<evidence type="ECO:0000256" key="9">
    <source>
        <dbReference type="RuleBase" id="RU000461"/>
    </source>
</evidence>
<organism evidence="11 12">
    <name type="scientific">Leucocoprinus leucothites</name>
    <dbReference type="NCBI Taxonomy" id="201217"/>
    <lineage>
        <taxon>Eukaryota</taxon>
        <taxon>Fungi</taxon>
        <taxon>Dikarya</taxon>
        <taxon>Basidiomycota</taxon>
        <taxon>Agaricomycotina</taxon>
        <taxon>Agaricomycetes</taxon>
        <taxon>Agaricomycetidae</taxon>
        <taxon>Agaricales</taxon>
        <taxon>Agaricineae</taxon>
        <taxon>Agaricaceae</taxon>
        <taxon>Leucocoprinus</taxon>
    </lineage>
</organism>
<evidence type="ECO:0000256" key="6">
    <source>
        <dbReference type="ARBA" id="ARBA00023004"/>
    </source>
</evidence>
<dbReference type="PANTHER" id="PTHR24287">
    <property type="entry name" value="P450, PUTATIVE (EUROFUNG)-RELATED"/>
    <property type="match status" value="1"/>
</dbReference>
<dbReference type="InterPro" id="IPR017972">
    <property type="entry name" value="Cyt_P450_CS"/>
</dbReference>
<dbReference type="GO" id="GO:0016705">
    <property type="term" value="F:oxidoreductase activity, acting on paired donors, with incorporation or reduction of molecular oxygen"/>
    <property type="evidence" value="ECO:0007669"/>
    <property type="project" value="InterPro"/>
</dbReference>
<evidence type="ECO:0000256" key="7">
    <source>
        <dbReference type="ARBA" id="ARBA00023033"/>
    </source>
</evidence>
<dbReference type="InterPro" id="IPR036396">
    <property type="entry name" value="Cyt_P450_sf"/>
</dbReference>
<dbReference type="PRINTS" id="PR00463">
    <property type="entry name" value="EP450I"/>
</dbReference>
<keyword evidence="3 8" id="KW-0349">Heme</keyword>
<dbReference type="PRINTS" id="PR00385">
    <property type="entry name" value="P450"/>
</dbReference>
<dbReference type="GO" id="GO:0005506">
    <property type="term" value="F:iron ion binding"/>
    <property type="evidence" value="ECO:0007669"/>
    <property type="project" value="InterPro"/>
</dbReference>
<evidence type="ECO:0000313" key="12">
    <source>
        <dbReference type="Proteomes" id="UP000559027"/>
    </source>
</evidence>
<keyword evidence="10" id="KW-1133">Transmembrane helix</keyword>
<evidence type="ECO:0000256" key="10">
    <source>
        <dbReference type="SAM" id="Phobius"/>
    </source>
</evidence>
<accession>A0A8H5D5X5</accession>
<evidence type="ECO:0000313" key="11">
    <source>
        <dbReference type="EMBL" id="KAF5353311.1"/>
    </source>
</evidence>
<reference evidence="11 12" key="1">
    <citation type="journal article" date="2020" name="ISME J.">
        <title>Uncovering the hidden diversity of litter-decomposition mechanisms in mushroom-forming fungi.</title>
        <authorList>
            <person name="Floudas D."/>
            <person name="Bentzer J."/>
            <person name="Ahren D."/>
            <person name="Johansson T."/>
            <person name="Persson P."/>
            <person name="Tunlid A."/>
        </authorList>
    </citation>
    <scope>NUCLEOTIDE SEQUENCE [LARGE SCALE GENOMIC DNA]</scope>
    <source>
        <strain evidence="11 12">CBS 146.42</strain>
    </source>
</reference>
<comment type="caution">
    <text evidence="11">The sequence shown here is derived from an EMBL/GenBank/DDBJ whole genome shotgun (WGS) entry which is preliminary data.</text>
</comment>
<keyword evidence="10" id="KW-0812">Transmembrane</keyword>
<keyword evidence="4 8" id="KW-0479">Metal-binding</keyword>
<dbReference type="OrthoDB" id="1470350at2759"/>
<dbReference type="InterPro" id="IPR002401">
    <property type="entry name" value="Cyt_P450_E_grp-I"/>
</dbReference>
<keyword evidence="5 9" id="KW-0560">Oxidoreductase</keyword>